<dbReference type="PANTHER" id="PTHR43056">
    <property type="entry name" value="PEPTIDASE S9 PROLYL OLIGOPEPTIDASE"/>
    <property type="match status" value="1"/>
</dbReference>
<dbReference type="InterPro" id="IPR001375">
    <property type="entry name" value="Peptidase_S9_cat"/>
</dbReference>
<protein>
    <submittedName>
        <fullName evidence="2">Alpha/beta hydrolase family protein</fullName>
        <ecNumber evidence="2">3.4.-.-</ecNumber>
    </submittedName>
</protein>
<dbReference type="PANTHER" id="PTHR43056:SF5">
    <property type="entry name" value="PEPTIDASE S9 PROLYL OLIGOPEPTIDASE CATALYTIC DOMAIN-CONTAINING PROTEIN"/>
    <property type="match status" value="1"/>
</dbReference>
<evidence type="ECO:0000259" key="1">
    <source>
        <dbReference type="Pfam" id="PF00326"/>
    </source>
</evidence>
<keyword evidence="3" id="KW-1185">Reference proteome</keyword>
<evidence type="ECO:0000313" key="3">
    <source>
        <dbReference type="Proteomes" id="UP001597045"/>
    </source>
</evidence>
<reference evidence="3" key="1">
    <citation type="journal article" date="2019" name="Int. J. Syst. Evol. Microbiol.">
        <title>The Global Catalogue of Microorganisms (GCM) 10K type strain sequencing project: providing services to taxonomists for standard genome sequencing and annotation.</title>
        <authorList>
            <consortium name="The Broad Institute Genomics Platform"/>
            <consortium name="The Broad Institute Genome Sequencing Center for Infectious Disease"/>
            <person name="Wu L."/>
            <person name="Ma J."/>
        </authorList>
    </citation>
    <scope>NUCLEOTIDE SEQUENCE [LARGE SCALE GENOMIC DNA]</scope>
    <source>
        <strain evidence="3">JCM 31486</strain>
    </source>
</reference>
<dbReference type="Proteomes" id="UP001597045">
    <property type="component" value="Unassembled WGS sequence"/>
</dbReference>
<dbReference type="Gene3D" id="3.40.50.1820">
    <property type="entry name" value="alpha/beta hydrolase"/>
    <property type="match status" value="1"/>
</dbReference>
<dbReference type="GO" id="GO:0016787">
    <property type="term" value="F:hydrolase activity"/>
    <property type="evidence" value="ECO:0007669"/>
    <property type="project" value="UniProtKB-KW"/>
</dbReference>
<evidence type="ECO:0000313" key="2">
    <source>
        <dbReference type="EMBL" id="MFD1046026.1"/>
    </source>
</evidence>
<feature type="non-terminal residue" evidence="2">
    <location>
        <position position="1"/>
    </location>
</feature>
<accession>A0ABW3M5W9</accession>
<dbReference type="Pfam" id="PF00326">
    <property type="entry name" value="Peptidase_S9"/>
    <property type="match status" value="1"/>
</dbReference>
<sequence>GGWTAAASMTSTRVYRCATILYPILDLTGWTKDGGETHDFESRYLEGLVGKLPEHTDRYLERSPINHVDKLAGPVLLLQGLEDPVCPPEQANRFVAALAGTTVSFRLSANDTAGNKVTQTLLNTYRLV</sequence>
<gene>
    <name evidence="2" type="ORF">ACFQ1S_10855</name>
</gene>
<name>A0ABW3M5W9_9PSEU</name>
<proteinExistence type="predicted"/>
<feature type="domain" description="Peptidase S9 prolyl oligopeptidase catalytic" evidence="1">
    <location>
        <begin position="1"/>
        <end position="112"/>
    </location>
</feature>
<organism evidence="2 3">
    <name type="scientific">Kibdelosporangium lantanae</name>
    <dbReference type="NCBI Taxonomy" id="1497396"/>
    <lineage>
        <taxon>Bacteria</taxon>
        <taxon>Bacillati</taxon>
        <taxon>Actinomycetota</taxon>
        <taxon>Actinomycetes</taxon>
        <taxon>Pseudonocardiales</taxon>
        <taxon>Pseudonocardiaceae</taxon>
        <taxon>Kibdelosporangium</taxon>
    </lineage>
</organism>
<dbReference type="SUPFAM" id="SSF53474">
    <property type="entry name" value="alpha/beta-Hydrolases"/>
    <property type="match status" value="1"/>
</dbReference>
<dbReference type="InterPro" id="IPR029058">
    <property type="entry name" value="AB_hydrolase_fold"/>
</dbReference>
<dbReference type="InterPro" id="IPR050585">
    <property type="entry name" value="Xaa-Pro_dipeptidyl-ppase/CocE"/>
</dbReference>
<dbReference type="EMBL" id="JBHTIS010000493">
    <property type="protein sequence ID" value="MFD1046026.1"/>
    <property type="molecule type" value="Genomic_DNA"/>
</dbReference>
<keyword evidence="2" id="KW-0378">Hydrolase</keyword>
<comment type="caution">
    <text evidence="2">The sequence shown here is derived from an EMBL/GenBank/DDBJ whole genome shotgun (WGS) entry which is preliminary data.</text>
</comment>
<dbReference type="EC" id="3.4.-.-" evidence="2"/>